<evidence type="ECO:0000259" key="1">
    <source>
        <dbReference type="Pfam" id="PF15919"/>
    </source>
</evidence>
<evidence type="ECO:0000313" key="3">
    <source>
        <dbReference type="Proteomes" id="UP000548673"/>
    </source>
</evidence>
<feature type="domain" description="HicB-like antitoxin of toxin-antitoxin system" evidence="1">
    <location>
        <begin position="12"/>
        <end position="138"/>
    </location>
</feature>
<protein>
    <submittedName>
        <fullName evidence="2">Type II toxin-antitoxin system HicB family antitoxin</fullName>
    </submittedName>
</protein>
<dbReference type="Pfam" id="PF15919">
    <property type="entry name" value="HicB_lk_antitox"/>
    <property type="match status" value="1"/>
</dbReference>
<dbReference type="RefSeq" id="WP_029038999.1">
    <property type="nucleotide sequence ID" value="NZ_CP011047.1"/>
</dbReference>
<dbReference type="GO" id="GO:0043565">
    <property type="term" value="F:sequence-specific DNA binding"/>
    <property type="evidence" value="ECO:0007669"/>
    <property type="project" value="UniProtKB-ARBA"/>
</dbReference>
<dbReference type="GeneID" id="56733290"/>
<dbReference type="EMBL" id="JABTXY010000012">
    <property type="protein sequence ID" value="NYV41597.1"/>
    <property type="molecule type" value="Genomic_DNA"/>
</dbReference>
<accession>A0A7V7R9S2</accession>
<name>A0A7V7R9S2_CROSK</name>
<gene>
    <name evidence="2" type="ORF">HRR37_04145</name>
</gene>
<dbReference type="Proteomes" id="UP000548673">
    <property type="component" value="Unassembled WGS sequence"/>
</dbReference>
<sequence length="145" mass="16155">MFFSVGVETPASVDMAWGIVVPALCNEEFGCYSAVDDKAGIAPAAREAILLVLEEMIRSGKYRAEAIRDAGHLTYAAHPDYRAYDSWFVIEVDLSGLEGRQQRINITLPDTLIQRIDNRVKASDGRYRDRSHFLAQAARHALQGE</sequence>
<dbReference type="CDD" id="cd22231">
    <property type="entry name" value="RHH_NikR_HicB-like"/>
    <property type="match status" value="1"/>
</dbReference>
<proteinExistence type="predicted"/>
<dbReference type="GO" id="GO:0006355">
    <property type="term" value="P:regulation of DNA-templated transcription"/>
    <property type="evidence" value="ECO:0007669"/>
    <property type="project" value="InterPro"/>
</dbReference>
<evidence type="ECO:0000313" key="2">
    <source>
        <dbReference type="EMBL" id="NYV41597.1"/>
    </source>
</evidence>
<comment type="caution">
    <text evidence="2">The sequence shown here is derived from an EMBL/GenBank/DDBJ whole genome shotgun (WGS) entry which is preliminary data.</text>
</comment>
<dbReference type="InterPro" id="IPR031807">
    <property type="entry name" value="HicB-like"/>
</dbReference>
<organism evidence="2 3">
    <name type="scientific">Cronobacter sakazakii</name>
    <name type="common">Enterobacter sakazakii</name>
    <dbReference type="NCBI Taxonomy" id="28141"/>
    <lineage>
        <taxon>Bacteria</taxon>
        <taxon>Pseudomonadati</taxon>
        <taxon>Pseudomonadota</taxon>
        <taxon>Gammaproteobacteria</taxon>
        <taxon>Enterobacterales</taxon>
        <taxon>Enterobacteriaceae</taxon>
        <taxon>Cronobacter</taxon>
    </lineage>
</organism>
<reference evidence="2 3" key="1">
    <citation type="submission" date="2020-05" db="EMBL/GenBank/DDBJ databases">
        <title>The draft genome of Cronobacter sakazakii strain 145005.</title>
        <authorList>
            <person name="Yang J."/>
            <person name="Liu L."/>
            <person name="Feng Y."/>
            <person name="Zong Z."/>
        </authorList>
    </citation>
    <scope>NUCLEOTIDE SEQUENCE [LARGE SCALE GENOMIC DNA]</scope>
    <source>
        <strain evidence="2 3">145005</strain>
    </source>
</reference>
<dbReference type="KEGG" id="csj:CSK29544_01591"/>
<dbReference type="AlphaFoldDB" id="A0A7V7R9S2"/>
<dbReference type="Gene3D" id="1.10.1220.10">
    <property type="entry name" value="Met repressor-like"/>
    <property type="match status" value="1"/>
</dbReference>
<dbReference type="InterPro" id="IPR013321">
    <property type="entry name" value="Arc_rbn_hlx_hlx"/>
</dbReference>